<comment type="caution">
    <text evidence="2">The sequence shown here is derived from an EMBL/GenBank/DDBJ whole genome shotgun (WGS) entry which is preliminary data.</text>
</comment>
<dbReference type="EMBL" id="JACGWJ010000296">
    <property type="protein sequence ID" value="KAL0293554.1"/>
    <property type="molecule type" value="Genomic_DNA"/>
</dbReference>
<reference evidence="2" key="2">
    <citation type="journal article" date="2024" name="Plant">
        <title>Genomic evolution and insights into agronomic trait innovations of Sesamum species.</title>
        <authorList>
            <person name="Miao H."/>
            <person name="Wang L."/>
            <person name="Qu L."/>
            <person name="Liu H."/>
            <person name="Sun Y."/>
            <person name="Le M."/>
            <person name="Wang Q."/>
            <person name="Wei S."/>
            <person name="Zheng Y."/>
            <person name="Lin W."/>
            <person name="Duan Y."/>
            <person name="Cao H."/>
            <person name="Xiong S."/>
            <person name="Wang X."/>
            <person name="Wei L."/>
            <person name="Li C."/>
            <person name="Ma Q."/>
            <person name="Ju M."/>
            <person name="Zhao R."/>
            <person name="Li G."/>
            <person name="Mu C."/>
            <person name="Tian Q."/>
            <person name="Mei H."/>
            <person name="Zhang T."/>
            <person name="Gao T."/>
            <person name="Zhang H."/>
        </authorList>
    </citation>
    <scope>NUCLEOTIDE SEQUENCE</scope>
    <source>
        <strain evidence="2">G02</strain>
    </source>
</reference>
<reference evidence="2" key="1">
    <citation type="submission" date="2020-06" db="EMBL/GenBank/DDBJ databases">
        <authorList>
            <person name="Li T."/>
            <person name="Hu X."/>
            <person name="Zhang T."/>
            <person name="Song X."/>
            <person name="Zhang H."/>
            <person name="Dai N."/>
            <person name="Sheng W."/>
            <person name="Hou X."/>
            <person name="Wei L."/>
        </authorList>
    </citation>
    <scope>NUCLEOTIDE SEQUENCE</scope>
    <source>
        <strain evidence="2">G02</strain>
        <tissue evidence="2">Leaf</tissue>
    </source>
</reference>
<organism evidence="2">
    <name type="scientific">Sesamum radiatum</name>
    <name type="common">Black benniseed</name>
    <dbReference type="NCBI Taxonomy" id="300843"/>
    <lineage>
        <taxon>Eukaryota</taxon>
        <taxon>Viridiplantae</taxon>
        <taxon>Streptophyta</taxon>
        <taxon>Embryophyta</taxon>
        <taxon>Tracheophyta</taxon>
        <taxon>Spermatophyta</taxon>
        <taxon>Magnoliopsida</taxon>
        <taxon>eudicotyledons</taxon>
        <taxon>Gunneridae</taxon>
        <taxon>Pentapetalae</taxon>
        <taxon>asterids</taxon>
        <taxon>lamiids</taxon>
        <taxon>Lamiales</taxon>
        <taxon>Pedaliaceae</taxon>
        <taxon>Sesamum</taxon>
    </lineage>
</organism>
<evidence type="ECO:0000313" key="2">
    <source>
        <dbReference type="EMBL" id="KAL0293554.1"/>
    </source>
</evidence>
<gene>
    <name evidence="2" type="ORF">Sradi_6930400</name>
</gene>
<accession>A0AAW2JGM5</accession>
<feature type="region of interest" description="Disordered" evidence="1">
    <location>
        <begin position="89"/>
        <end position="111"/>
    </location>
</feature>
<name>A0AAW2JGM5_SESRA</name>
<dbReference type="AlphaFoldDB" id="A0AAW2JGM5"/>
<evidence type="ECO:0000256" key="1">
    <source>
        <dbReference type="SAM" id="MobiDB-lite"/>
    </source>
</evidence>
<sequence length="117" mass="11579">MTSKLSKIVYKSSIRLTFWSPILTGTTGDGGGGGGAGAATHRADCCTASLSADDGPDGPASSGVYKAANGGVVGGGEDGQQTAPLIWETFDGTAGSGGPRPRPRPRGIGGVPLDIIY</sequence>
<protein>
    <submittedName>
        <fullName evidence="2">Uncharacterized protein</fullName>
    </submittedName>
</protein>
<proteinExistence type="predicted"/>